<comment type="pathway">
    <text evidence="2">Amino-acid biosynthesis; L-cysteine biosynthesis; L-cysteine from L-homocysteine and L-serine: step 2/2.</text>
</comment>
<dbReference type="GO" id="GO:0004123">
    <property type="term" value="F:cystathionine gamma-lyase activity"/>
    <property type="evidence" value="ECO:0007669"/>
    <property type="project" value="TreeGrafter"/>
</dbReference>
<gene>
    <name evidence="11" type="ORF">HK100_007551</name>
</gene>
<dbReference type="PANTHER" id="PTHR11808:SF15">
    <property type="entry name" value="CYSTATHIONINE GAMMA-LYASE"/>
    <property type="match status" value="1"/>
</dbReference>
<evidence type="ECO:0000256" key="4">
    <source>
        <dbReference type="ARBA" id="ARBA00012085"/>
    </source>
</evidence>
<evidence type="ECO:0000313" key="11">
    <source>
        <dbReference type="EMBL" id="KAJ3090092.1"/>
    </source>
</evidence>
<dbReference type="InterPro" id="IPR015421">
    <property type="entry name" value="PyrdxlP-dep_Trfase_major"/>
</dbReference>
<dbReference type="Gene3D" id="3.90.1150.10">
    <property type="entry name" value="Aspartate Aminotransferase, domain 1"/>
    <property type="match status" value="1"/>
</dbReference>
<keyword evidence="6" id="KW-0028">Amino-acid biosynthesis</keyword>
<keyword evidence="7" id="KW-0456">Lyase</keyword>
<dbReference type="InterPro" id="IPR015422">
    <property type="entry name" value="PyrdxlP-dep_Trfase_small"/>
</dbReference>
<evidence type="ECO:0000256" key="8">
    <source>
        <dbReference type="ARBA" id="ARBA00029853"/>
    </source>
</evidence>
<evidence type="ECO:0000256" key="5">
    <source>
        <dbReference type="ARBA" id="ARBA00022898"/>
    </source>
</evidence>
<keyword evidence="12" id="KW-1185">Reference proteome</keyword>
<proteinExistence type="inferred from homology"/>
<dbReference type="Proteomes" id="UP001211907">
    <property type="component" value="Unassembled WGS sequence"/>
</dbReference>
<dbReference type="CDD" id="cd00614">
    <property type="entry name" value="CGS_like"/>
    <property type="match status" value="1"/>
</dbReference>
<evidence type="ECO:0000256" key="9">
    <source>
        <dbReference type="PIRSR" id="PIRSR001434-2"/>
    </source>
</evidence>
<organism evidence="11 12">
    <name type="scientific">Physocladia obscura</name>
    <dbReference type="NCBI Taxonomy" id="109957"/>
    <lineage>
        <taxon>Eukaryota</taxon>
        <taxon>Fungi</taxon>
        <taxon>Fungi incertae sedis</taxon>
        <taxon>Chytridiomycota</taxon>
        <taxon>Chytridiomycota incertae sedis</taxon>
        <taxon>Chytridiomycetes</taxon>
        <taxon>Chytridiales</taxon>
        <taxon>Chytriomycetaceae</taxon>
        <taxon>Physocladia</taxon>
    </lineage>
</organism>
<comment type="similarity">
    <text evidence="3 10">Belongs to the trans-sulfuration enzymes family.</text>
</comment>
<evidence type="ECO:0000256" key="7">
    <source>
        <dbReference type="ARBA" id="ARBA00023239"/>
    </source>
</evidence>
<evidence type="ECO:0000256" key="2">
    <source>
        <dbReference type="ARBA" id="ARBA00005038"/>
    </source>
</evidence>
<comment type="cofactor">
    <cofactor evidence="1 10">
        <name>pyridoxal 5'-phosphate</name>
        <dbReference type="ChEBI" id="CHEBI:597326"/>
    </cofactor>
</comment>
<dbReference type="EC" id="4.4.1.1" evidence="4"/>
<dbReference type="GO" id="GO:0030170">
    <property type="term" value="F:pyridoxal phosphate binding"/>
    <property type="evidence" value="ECO:0007669"/>
    <property type="project" value="InterPro"/>
</dbReference>
<comment type="caution">
    <text evidence="11">The sequence shown here is derived from an EMBL/GenBank/DDBJ whole genome shotgun (WGS) entry which is preliminary data.</text>
</comment>
<keyword evidence="5 9" id="KW-0663">Pyridoxal phosphate</keyword>
<dbReference type="FunFam" id="3.40.640.10:FF:000046">
    <property type="entry name" value="Cystathionine gamma-lyase"/>
    <property type="match status" value="1"/>
</dbReference>
<dbReference type="FunFam" id="3.90.1150.10:FF:000008">
    <property type="entry name" value="Cystathionine gamma-synthase"/>
    <property type="match status" value="1"/>
</dbReference>
<dbReference type="AlphaFoldDB" id="A0AAD5SRI1"/>
<dbReference type="PIRSF" id="PIRSF001434">
    <property type="entry name" value="CGS"/>
    <property type="match status" value="1"/>
</dbReference>
<sequence length="425" mass="45990">MAPTTTDAKFTSDTFDTRAIHAGQIPDPVTGAVVPALSLSTTFAQTNAGEHKGYDYSRSGNPTRTNFETAVASLEQGKHCLAFASGSGKYILPGYLISTQNLQESGLVSFIVTTATVISSLPQGSHVISVNDVYGGTFRYFTKVASNHGIDVSFVDLANPNNILKYIRPNTRLIWIETPTNPTLRLVDIAAVAKIAHAQKDVILVVDNTFMSPYFQNPLLLGADIVVHSVTKYINGHSDVVMGVAVTNNDKIFEKLAFLQNSIGGVPSPFDCFLANRGLKTLHIRMRQHQENALFVALALEKHPLVDKVIYPGLPSHPQYALALRQSRGFSGMVSFRIKNANLEKSNKFLSSLRLFTLAESLGCVESLAELPAVMTHASLTPEARAAIGVDEGLIRLSVGIEDKNDLLKDLDQALKKAAAISAKI</sequence>
<feature type="modified residue" description="N6-(pyridoxal phosphate)lysine" evidence="9">
    <location>
        <position position="232"/>
    </location>
</feature>
<evidence type="ECO:0000256" key="10">
    <source>
        <dbReference type="RuleBase" id="RU362118"/>
    </source>
</evidence>
<dbReference type="Gene3D" id="3.40.640.10">
    <property type="entry name" value="Type I PLP-dependent aspartate aminotransferase-like (Major domain)"/>
    <property type="match status" value="1"/>
</dbReference>
<accession>A0AAD5SRI1</accession>
<evidence type="ECO:0000256" key="3">
    <source>
        <dbReference type="ARBA" id="ARBA00009077"/>
    </source>
</evidence>
<dbReference type="PANTHER" id="PTHR11808">
    <property type="entry name" value="TRANS-SULFURATION ENZYME FAMILY MEMBER"/>
    <property type="match status" value="1"/>
</dbReference>
<dbReference type="SUPFAM" id="SSF53383">
    <property type="entry name" value="PLP-dependent transferases"/>
    <property type="match status" value="1"/>
</dbReference>
<keyword evidence="6" id="KW-0198">Cysteine biosynthesis</keyword>
<dbReference type="EMBL" id="JADGJH010003569">
    <property type="protein sequence ID" value="KAJ3090092.1"/>
    <property type="molecule type" value="Genomic_DNA"/>
</dbReference>
<dbReference type="InterPro" id="IPR015424">
    <property type="entry name" value="PyrdxlP-dep_Trfase"/>
</dbReference>
<name>A0AAD5SRI1_9FUNG</name>
<dbReference type="GO" id="GO:0005737">
    <property type="term" value="C:cytoplasm"/>
    <property type="evidence" value="ECO:0007669"/>
    <property type="project" value="TreeGrafter"/>
</dbReference>
<dbReference type="GO" id="GO:0019343">
    <property type="term" value="P:cysteine biosynthetic process via cystathionine"/>
    <property type="evidence" value="ECO:0007669"/>
    <property type="project" value="TreeGrafter"/>
</dbReference>
<evidence type="ECO:0000313" key="12">
    <source>
        <dbReference type="Proteomes" id="UP001211907"/>
    </source>
</evidence>
<protein>
    <recommendedName>
        <fullName evidence="4">cystathionine gamma-lyase</fullName>
        <ecNumber evidence="4">4.4.1.1</ecNumber>
    </recommendedName>
    <alternativeName>
        <fullName evidence="8">Gamma-cystathionase</fullName>
    </alternativeName>
</protein>
<reference evidence="11" key="1">
    <citation type="submission" date="2020-05" db="EMBL/GenBank/DDBJ databases">
        <title>Phylogenomic resolution of chytrid fungi.</title>
        <authorList>
            <person name="Stajich J.E."/>
            <person name="Amses K."/>
            <person name="Simmons R."/>
            <person name="Seto K."/>
            <person name="Myers J."/>
            <person name="Bonds A."/>
            <person name="Quandt C.A."/>
            <person name="Barry K."/>
            <person name="Liu P."/>
            <person name="Grigoriev I."/>
            <person name="Longcore J.E."/>
            <person name="James T.Y."/>
        </authorList>
    </citation>
    <scope>NUCLEOTIDE SEQUENCE</scope>
    <source>
        <strain evidence="11">JEL0513</strain>
    </source>
</reference>
<dbReference type="Pfam" id="PF01053">
    <property type="entry name" value="Cys_Met_Meta_PP"/>
    <property type="match status" value="2"/>
</dbReference>
<evidence type="ECO:0000256" key="6">
    <source>
        <dbReference type="ARBA" id="ARBA00023192"/>
    </source>
</evidence>
<dbReference type="InterPro" id="IPR000277">
    <property type="entry name" value="Cys/Met-Metab_PyrdxlP-dep_enz"/>
</dbReference>
<evidence type="ECO:0000256" key="1">
    <source>
        <dbReference type="ARBA" id="ARBA00001933"/>
    </source>
</evidence>
<dbReference type="GO" id="GO:0019346">
    <property type="term" value="P:transsulfuration"/>
    <property type="evidence" value="ECO:0007669"/>
    <property type="project" value="InterPro"/>
</dbReference>